<dbReference type="InterPro" id="IPR000515">
    <property type="entry name" value="MetI-like"/>
</dbReference>
<dbReference type="Pfam" id="PF00528">
    <property type="entry name" value="BPD_transp_1"/>
    <property type="match status" value="1"/>
</dbReference>
<keyword evidence="4 7" id="KW-0812">Transmembrane</keyword>
<dbReference type="PROSITE" id="PS50928">
    <property type="entry name" value="ABC_TM1"/>
    <property type="match status" value="1"/>
</dbReference>
<accession>A0ABR9G9P3</accession>
<feature type="transmembrane region" description="Helical" evidence="7">
    <location>
        <begin position="207"/>
        <end position="229"/>
    </location>
</feature>
<dbReference type="SUPFAM" id="SSF161098">
    <property type="entry name" value="MetI-like"/>
    <property type="match status" value="1"/>
</dbReference>
<keyword evidence="10" id="KW-1185">Reference proteome</keyword>
<comment type="caution">
    <text evidence="9">The sequence shown here is derived from an EMBL/GenBank/DDBJ whole genome shotgun (WGS) entry which is preliminary data.</text>
</comment>
<dbReference type="RefSeq" id="WP_192555594.1">
    <property type="nucleotide sequence ID" value="NZ_JACZZA010000005.1"/>
</dbReference>
<keyword evidence="3" id="KW-1003">Cell membrane</keyword>
<organism evidence="9 10">
    <name type="scientific">Dyella acidiphila</name>
    <dbReference type="NCBI Taxonomy" id="2775866"/>
    <lineage>
        <taxon>Bacteria</taxon>
        <taxon>Pseudomonadati</taxon>
        <taxon>Pseudomonadota</taxon>
        <taxon>Gammaproteobacteria</taxon>
        <taxon>Lysobacterales</taxon>
        <taxon>Rhodanobacteraceae</taxon>
        <taxon>Dyella</taxon>
    </lineage>
</organism>
<dbReference type="Proteomes" id="UP000651010">
    <property type="component" value="Unassembled WGS sequence"/>
</dbReference>
<dbReference type="PANTHER" id="PTHR43386">
    <property type="entry name" value="OLIGOPEPTIDE TRANSPORT SYSTEM PERMEASE PROTEIN APPC"/>
    <property type="match status" value="1"/>
</dbReference>
<evidence type="ECO:0000256" key="1">
    <source>
        <dbReference type="ARBA" id="ARBA00004651"/>
    </source>
</evidence>
<evidence type="ECO:0000256" key="2">
    <source>
        <dbReference type="ARBA" id="ARBA00022448"/>
    </source>
</evidence>
<feature type="transmembrane region" description="Helical" evidence="7">
    <location>
        <begin position="21"/>
        <end position="43"/>
    </location>
</feature>
<dbReference type="Pfam" id="PF12911">
    <property type="entry name" value="OppC_N"/>
    <property type="match status" value="1"/>
</dbReference>
<feature type="transmembrane region" description="Helical" evidence="7">
    <location>
        <begin position="131"/>
        <end position="156"/>
    </location>
</feature>
<evidence type="ECO:0000259" key="8">
    <source>
        <dbReference type="PROSITE" id="PS50928"/>
    </source>
</evidence>
<evidence type="ECO:0000313" key="10">
    <source>
        <dbReference type="Proteomes" id="UP000651010"/>
    </source>
</evidence>
<feature type="transmembrane region" description="Helical" evidence="7">
    <location>
        <begin position="86"/>
        <end position="110"/>
    </location>
</feature>
<dbReference type="InterPro" id="IPR050366">
    <property type="entry name" value="BP-dependent_transpt_permease"/>
</dbReference>
<feature type="transmembrane region" description="Helical" evidence="7">
    <location>
        <begin position="249"/>
        <end position="271"/>
    </location>
</feature>
<evidence type="ECO:0000256" key="5">
    <source>
        <dbReference type="ARBA" id="ARBA00022989"/>
    </source>
</evidence>
<comment type="similarity">
    <text evidence="7">Belongs to the binding-protein-dependent transport system permease family.</text>
</comment>
<protein>
    <submittedName>
        <fullName evidence="9">ABC transporter permease</fullName>
    </submittedName>
</protein>
<dbReference type="InterPro" id="IPR025966">
    <property type="entry name" value="OppC_N"/>
</dbReference>
<keyword evidence="5 7" id="KW-1133">Transmembrane helix</keyword>
<dbReference type="CDD" id="cd06261">
    <property type="entry name" value="TM_PBP2"/>
    <property type="match status" value="1"/>
</dbReference>
<evidence type="ECO:0000256" key="3">
    <source>
        <dbReference type="ARBA" id="ARBA00022475"/>
    </source>
</evidence>
<dbReference type="InterPro" id="IPR035906">
    <property type="entry name" value="MetI-like_sf"/>
</dbReference>
<sequence length="283" mass="29848">MNLRAATLVLSRARHGLRSPAATIGAGVLVLLLLVAILAPWLAPHDPLQQNIALRLRPPGAGHWLGTDNLGRDLLSRLIYGARPTLGIALLVMASAAPVGLLIGIVAGYAGGWVERVLMRFTDIVLAFPQLVLALAFAGLLGAGTFNGALAVALTIWPSYARQARAETLAIRDSDYLAAARMLGIRSGRLLWGHVLPMCLPFVYVRLALDMAATILSLSSLGFLGLGVQPPTPEWGAMVAGGSKVIFDQWWVAAVPGAAILLVCIAFNLLADGLRDLGDPRHG</sequence>
<dbReference type="EMBL" id="JACZZA010000005">
    <property type="protein sequence ID" value="MBE1160737.1"/>
    <property type="molecule type" value="Genomic_DNA"/>
</dbReference>
<comment type="subcellular location">
    <subcellularLocation>
        <location evidence="1 7">Cell membrane</location>
        <topology evidence="1 7">Multi-pass membrane protein</topology>
    </subcellularLocation>
</comment>
<evidence type="ECO:0000256" key="6">
    <source>
        <dbReference type="ARBA" id="ARBA00023136"/>
    </source>
</evidence>
<dbReference type="Gene3D" id="1.10.3720.10">
    <property type="entry name" value="MetI-like"/>
    <property type="match status" value="1"/>
</dbReference>
<feature type="domain" description="ABC transmembrane type-1" evidence="8">
    <location>
        <begin position="82"/>
        <end position="271"/>
    </location>
</feature>
<name>A0ABR9G9P3_9GAMM</name>
<evidence type="ECO:0000256" key="7">
    <source>
        <dbReference type="RuleBase" id="RU363032"/>
    </source>
</evidence>
<keyword evidence="6 7" id="KW-0472">Membrane</keyword>
<evidence type="ECO:0000256" key="4">
    <source>
        <dbReference type="ARBA" id="ARBA00022692"/>
    </source>
</evidence>
<reference evidence="9 10" key="1">
    <citation type="submission" date="2020-09" db="EMBL/GenBank/DDBJ databases">
        <title>Dyella sp. 7MK23 isolated from forest soil.</title>
        <authorList>
            <person name="Fu J."/>
        </authorList>
    </citation>
    <scope>NUCLEOTIDE SEQUENCE [LARGE SCALE GENOMIC DNA]</scope>
    <source>
        <strain evidence="9 10">7MK23</strain>
    </source>
</reference>
<keyword evidence="2 7" id="KW-0813">Transport</keyword>
<dbReference type="PANTHER" id="PTHR43386:SF1">
    <property type="entry name" value="D,D-DIPEPTIDE TRANSPORT SYSTEM PERMEASE PROTEIN DDPC-RELATED"/>
    <property type="match status" value="1"/>
</dbReference>
<gene>
    <name evidence="9" type="ORF">IGX34_10085</name>
</gene>
<proteinExistence type="inferred from homology"/>
<evidence type="ECO:0000313" key="9">
    <source>
        <dbReference type="EMBL" id="MBE1160737.1"/>
    </source>
</evidence>